<proteinExistence type="predicted"/>
<reference evidence="1" key="1">
    <citation type="submission" date="2018-05" db="EMBL/GenBank/DDBJ databases">
        <authorList>
            <person name="Lanie J.A."/>
            <person name="Ng W.-L."/>
            <person name="Kazmierczak K.M."/>
            <person name="Andrzejewski T.M."/>
            <person name="Davidsen T.M."/>
            <person name="Wayne K.J."/>
            <person name="Tettelin H."/>
            <person name="Glass J.I."/>
            <person name="Rusch D."/>
            <person name="Podicherti R."/>
            <person name="Tsui H.-C.T."/>
            <person name="Winkler M.E."/>
        </authorList>
    </citation>
    <scope>NUCLEOTIDE SEQUENCE</scope>
</reference>
<dbReference type="AlphaFoldDB" id="A0A383EIB5"/>
<sequence>MALSNGQKRDPLAVAMAGAYTTIADGIYSVGY</sequence>
<feature type="non-terminal residue" evidence="1">
    <location>
        <position position="32"/>
    </location>
</feature>
<accession>A0A383EIB5</accession>
<evidence type="ECO:0000313" key="1">
    <source>
        <dbReference type="EMBL" id="SVE56586.1"/>
    </source>
</evidence>
<organism evidence="1">
    <name type="scientific">marine metagenome</name>
    <dbReference type="NCBI Taxonomy" id="408172"/>
    <lineage>
        <taxon>unclassified sequences</taxon>
        <taxon>metagenomes</taxon>
        <taxon>ecological metagenomes</taxon>
    </lineage>
</organism>
<dbReference type="EMBL" id="UINC01226199">
    <property type="protein sequence ID" value="SVE56586.1"/>
    <property type="molecule type" value="Genomic_DNA"/>
</dbReference>
<name>A0A383EIB5_9ZZZZ</name>
<protein>
    <submittedName>
        <fullName evidence="1">Uncharacterized protein</fullName>
    </submittedName>
</protein>
<gene>
    <name evidence="1" type="ORF">METZ01_LOCUS509440</name>
</gene>